<dbReference type="WBParaSite" id="EEL_0000135301-mRNA-1">
    <property type="protein sequence ID" value="EEL_0000135301-mRNA-1"/>
    <property type="gene ID" value="EEL_0000135301"/>
</dbReference>
<dbReference type="AlphaFoldDB" id="A0A0R3RIP5"/>
<protein>
    <submittedName>
        <fullName evidence="3">Uncharacterized protein</fullName>
    </submittedName>
</protein>
<keyword evidence="2" id="KW-1185">Reference proteome</keyword>
<organism evidence="2 3">
    <name type="scientific">Elaeophora elaphi</name>
    <dbReference type="NCBI Taxonomy" id="1147741"/>
    <lineage>
        <taxon>Eukaryota</taxon>
        <taxon>Metazoa</taxon>
        <taxon>Ecdysozoa</taxon>
        <taxon>Nematoda</taxon>
        <taxon>Chromadorea</taxon>
        <taxon>Rhabditida</taxon>
        <taxon>Spirurina</taxon>
        <taxon>Spiruromorpha</taxon>
        <taxon>Filarioidea</taxon>
        <taxon>Onchocercidae</taxon>
        <taxon>Elaeophora</taxon>
    </lineage>
</organism>
<sequence length="311" mass="35356">MIRLMKSSEFGRLEGQMAELPKKPGSKKYAENVEDPFGTEEPIVSLVKTKNNVCSGKSEISDQSSIDSFGAESYPLTKTQDNRTRAISLVSEKDEMHEFDVDVLHSWEQSSGTISYEAWSSSLVDTLNDAKMLPQHNDTVSFAKLNQRLLHDSMPPEKALTAKSLATLNETMRRDRMQGHLLKRIIVPCKKAENTERYEFLSKMCDDVIGEYMASNNRDNKLLKINLECGGDMPPRLKVNGIRAERLLKYDDDKEGSCQKAQVRSTKHHSFRHLSTCSPPLPYPSANTFGRCSLEDYVKMLKERRKKQSQQ</sequence>
<evidence type="ECO:0000313" key="2">
    <source>
        <dbReference type="Proteomes" id="UP000050640"/>
    </source>
</evidence>
<evidence type="ECO:0000256" key="1">
    <source>
        <dbReference type="SAM" id="MobiDB-lite"/>
    </source>
</evidence>
<feature type="region of interest" description="Disordered" evidence="1">
    <location>
        <begin position="14"/>
        <end position="34"/>
    </location>
</feature>
<name>A0A0R3RIP5_9BILA</name>
<accession>A0A0R3RIP5</accession>
<dbReference type="Proteomes" id="UP000050640">
    <property type="component" value="Unplaced"/>
</dbReference>
<proteinExistence type="predicted"/>
<reference evidence="3" key="1">
    <citation type="submission" date="2017-02" db="UniProtKB">
        <authorList>
            <consortium name="WormBaseParasite"/>
        </authorList>
    </citation>
    <scope>IDENTIFICATION</scope>
</reference>
<evidence type="ECO:0000313" key="3">
    <source>
        <dbReference type="WBParaSite" id="EEL_0000135301-mRNA-1"/>
    </source>
</evidence>